<proteinExistence type="predicted"/>
<protein>
    <submittedName>
        <fullName evidence="1">Uncharacterized protein</fullName>
    </submittedName>
</protein>
<evidence type="ECO:0000313" key="1">
    <source>
        <dbReference type="EMBL" id="KCW52067.1"/>
    </source>
</evidence>
<accession>A0A059ADB5</accession>
<sequence>MLGCLDTAIRSIYIALSTSRWSTQNFILMVTFYGWSCCNTLYIISHGPISCPDHVTLTIYPSMQSKGRGKDD</sequence>
<dbReference type="InParanoid" id="A0A059ADB5"/>
<name>A0A059ADB5_EUCGR</name>
<organism evidence="1">
    <name type="scientific">Eucalyptus grandis</name>
    <name type="common">Flooded gum</name>
    <dbReference type="NCBI Taxonomy" id="71139"/>
    <lineage>
        <taxon>Eukaryota</taxon>
        <taxon>Viridiplantae</taxon>
        <taxon>Streptophyta</taxon>
        <taxon>Embryophyta</taxon>
        <taxon>Tracheophyta</taxon>
        <taxon>Spermatophyta</taxon>
        <taxon>Magnoliopsida</taxon>
        <taxon>eudicotyledons</taxon>
        <taxon>Gunneridae</taxon>
        <taxon>Pentapetalae</taxon>
        <taxon>rosids</taxon>
        <taxon>malvids</taxon>
        <taxon>Myrtales</taxon>
        <taxon>Myrtaceae</taxon>
        <taxon>Myrtoideae</taxon>
        <taxon>Eucalypteae</taxon>
        <taxon>Eucalyptus</taxon>
    </lineage>
</organism>
<dbReference type="EMBL" id="KK198762">
    <property type="protein sequence ID" value="KCW52067.1"/>
    <property type="molecule type" value="Genomic_DNA"/>
</dbReference>
<gene>
    <name evidence="1" type="ORF">EUGRSUZ_J01504</name>
</gene>
<reference evidence="1" key="1">
    <citation type="submission" date="2013-07" db="EMBL/GenBank/DDBJ databases">
        <title>The genome of Eucalyptus grandis.</title>
        <authorList>
            <person name="Schmutz J."/>
            <person name="Hayes R."/>
            <person name="Myburg A."/>
            <person name="Tuskan G."/>
            <person name="Grattapaglia D."/>
            <person name="Rokhsar D.S."/>
        </authorList>
    </citation>
    <scope>NUCLEOTIDE SEQUENCE</scope>
    <source>
        <tissue evidence="1">Leaf extractions</tissue>
    </source>
</reference>
<dbReference type="Gramene" id="KCW52067">
    <property type="protein sequence ID" value="KCW52067"/>
    <property type="gene ID" value="EUGRSUZ_J01504"/>
</dbReference>
<dbReference type="AlphaFoldDB" id="A0A059ADB5"/>